<keyword evidence="7" id="KW-1185">Reference proteome</keyword>
<evidence type="ECO:0000256" key="2">
    <source>
        <dbReference type="ARBA" id="ARBA00022475"/>
    </source>
</evidence>
<dbReference type="GO" id="GO:0005886">
    <property type="term" value="C:plasma membrane"/>
    <property type="evidence" value="ECO:0007669"/>
    <property type="project" value="UniProtKB-SubCell"/>
</dbReference>
<evidence type="ECO:0000313" key="7">
    <source>
        <dbReference type="Proteomes" id="UP000287394"/>
    </source>
</evidence>
<comment type="subcellular location">
    <subcellularLocation>
        <location evidence="1">Cell membrane</location>
        <topology evidence="1">Multi-pass membrane protein</topology>
    </subcellularLocation>
</comment>
<proteinExistence type="predicted"/>
<dbReference type="RefSeq" id="WP_119320144.1">
    <property type="nucleotide sequence ID" value="NZ_AP025739.1"/>
</dbReference>
<dbReference type="Pfam" id="PF02653">
    <property type="entry name" value="BPD_transp_2"/>
    <property type="match status" value="1"/>
</dbReference>
<evidence type="ECO:0000256" key="5">
    <source>
        <dbReference type="ARBA" id="ARBA00023136"/>
    </source>
</evidence>
<dbReference type="InterPro" id="IPR017778">
    <property type="entry name" value="ABC_transptr_urea_perm_UrtC"/>
</dbReference>
<dbReference type="InterPro" id="IPR001851">
    <property type="entry name" value="ABC_transp_permease"/>
</dbReference>
<evidence type="ECO:0000256" key="1">
    <source>
        <dbReference type="ARBA" id="ARBA00004651"/>
    </source>
</evidence>
<dbReference type="PANTHER" id="PTHR30482:SF4">
    <property type="entry name" value="SLR1201 PROTEIN"/>
    <property type="match status" value="1"/>
</dbReference>
<keyword evidence="3" id="KW-0812">Transmembrane</keyword>
<dbReference type="PANTHER" id="PTHR30482">
    <property type="entry name" value="HIGH-AFFINITY BRANCHED-CHAIN AMINO ACID TRANSPORT SYSTEM PERMEASE"/>
    <property type="match status" value="1"/>
</dbReference>
<dbReference type="CDD" id="cd06581">
    <property type="entry name" value="TM_PBP1_LivM_like"/>
    <property type="match status" value="1"/>
</dbReference>
<dbReference type="GO" id="GO:0015658">
    <property type="term" value="F:branched-chain amino acid transmembrane transporter activity"/>
    <property type="evidence" value="ECO:0007669"/>
    <property type="project" value="InterPro"/>
</dbReference>
<dbReference type="Proteomes" id="UP000287394">
    <property type="component" value="Chromosome"/>
</dbReference>
<protein>
    <submittedName>
        <fullName evidence="6">ABC transporter permease</fullName>
    </submittedName>
</protein>
<evidence type="ECO:0000256" key="4">
    <source>
        <dbReference type="ARBA" id="ARBA00022989"/>
    </source>
</evidence>
<evidence type="ECO:0000256" key="3">
    <source>
        <dbReference type="ARBA" id="ARBA00022692"/>
    </source>
</evidence>
<dbReference type="NCBIfam" id="TIGR03408">
    <property type="entry name" value="urea_trans_UrtC"/>
    <property type="match status" value="1"/>
</dbReference>
<sequence>MAALAILRQPKVRFWITFLLIGAVLLIAAPLGLPVFRLNLLGKFLAYAIVALGLDLIWGYGGMLSLGQGLFFGIGAYCMAMYLKLEASGKSLPDFMDWSGVTKLPWFWQPFHSAPFAIVMAVVIPMAMAAGIGYLIFRSRVQGVYFSIITQALTMIVSILLVGQQQVTGGTNGITGLTTIFGHDLAGDDTQRGLYYVSVLALGVTYLLCRWLVTSRLGRLLVAMRDDENRVRFLGYNPIALKTLIFAISAGLAGLAGALFVPQVGIISPSAMAVAPSIEMVIWVAVGGRGTLVGAVLGALLVNTARTSFSESYPDIWQYFQGALFIGTVLLFPYGLVGFAKQLGEKWRARRGGNLRFASAPAESAEREAVGS</sequence>
<keyword evidence="2" id="KW-1003">Cell membrane</keyword>
<keyword evidence="4" id="KW-1133">Transmembrane helix</keyword>
<dbReference type="AlphaFoldDB" id="A0A402CRS2"/>
<organism evidence="6 7">
    <name type="scientific">Capsulimonas corticalis</name>
    <dbReference type="NCBI Taxonomy" id="2219043"/>
    <lineage>
        <taxon>Bacteria</taxon>
        <taxon>Bacillati</taxon>
        <taxon>Armatimonadota</taxon>
        <taxon>Armatimonadia</taxon>
        <taxon>Capsulimonadales</taxon>
        <taxon>Capsulimonadaceae</taxon>
        <taxon>Capsulimonas</taxon>
    </lineage>
</organism>
<dbReference type="InterPro" id="IPR043428">
    <property type="entry name" value="LivM-like"/>
</dbReference>
<dbReference type="EMBL" id="AP025739">
    <property type="protein sequence ID" value="BDI28199.1"/>
    <property type="molecule type" value="Genomic_DNA"/>
</dbReference>
<gene>
    <name evidence="6" type="ORF">CCAX7_002500</name>
</gene>
<name>A0A402CRS2_9BACT</name>
<evidence type="ECO:0000313" key="6">
    <source>
        <dbReference type="EMBL" id="BDI28199.1"/>
    </source>
</evidence>
<accession>A0A402CRS2</accession>
<dbReference type="KEGG" id="ccot:CCAX7_002500"/>
<keyword evidence="5" id="KW-0472">Membrane</keyword>
<dbReference type="OrthoDB" id="9789927at2"/>
<reference evidence="6 7" key="1">
    <citation type="journal article" date="2019" name="Int. J. Syst. Evol. Microbiol.">
        <title>Capsulimonas corticalis gen. nov., sp. nov., an aerobic capsulated bacterium, of a novel bacterial order, Capsulimonadales ord. nov., of the class Armatimonadia of the phylum Armatimonadetes.</title>
        <authorList>
            <person name="Li J."/>
            <person name="Kudo C."/>
            <person name="Tonouchi A."/>
        </authorList>
    </citation>
    <scope>NUCLEOTIDE SEQUENCE [LARGE SCALE GENOMIC DNA]</scope>
    <source>
        <strain evidence="6 7">AX-7</strain>
    </source>
</reference>